<dbReference type="InterPro" id="IPR052336">
    <property type="entry name" value="MlaD_Phospholipid_Transporter"/>
</dbReference>
<keyword evidence="5" id="KW-1185">Reference proteome</keyword>
<sequence length="448" mass="47624">MSATIRRRLNGVLFLVVVAALVGLSIAMYNKAFTPVAAVTLTTDKVGNQLAVHSDVKVRGLIVGEVRRITPTATGAELDLALDPAKIDVIPANVSARFLPKTLFGERYVSLQIPEDAAPTSLAAGDRIKQDTSVRAVELEQAFESLLPVLQAVQPQKLSSTLTAIATALEGRGEDLGKTLADLGELVGELNPHLPQLQKDLRTLATVADTYSDATPDLVATLTDLTATSKTIADQRANLDALYATTTTAARDLDAFLRVNKNNLIQLADTSRPTLETLARYSPEYPCLLQLMAEAVPELDKAFGKGTTKPGLHATIEITVNRGPYRPGKDEPRYEENRGPRCYDFTQFPSPFPQSPPDGPLRDGATNPPPARSVQDGLLPPGNTTPNATVPNGAVAGGADLGIANSPQEAAFLAQIIAPELGTTPEGVPGWSTMLLGPAFRGAEVRFQ</sequence>
<dbReference type="InterPro" id="IPR003399">
    <property type="entry name" value="Mce/MlaD"/>
</dbReference>
<dbReference type="GO" id="GO:0005576">
    <property type="term" value="C:extracellular region"/>
    <property type="evidence" value="ECO:0007669"/>
    <property type="project" value="TreeGrafter"/>
</dbReference>
<dbReference type="Pfam" id="PF11887">
    <property type="entry name" value="Mce4_CUP1"/>
    <property type="match status" value="1"/>
</dbReference>
<evidence type="ECO:0000313" key="4">
    <source>
        <dbReference type="EMBL" id="SER77024.1"/>
    </source>
</evidence>
<dbReference type="PANTHER" id="PTHR33371">
    <property type="entry name" value="INTERMEMBRANE PHOSPHOLIPID TRANSPORT SYSTEM BINDING PROTEIN MLAD-RELATED"/>
    <property type="match status" value="1"/>
</dbReference>
<dbReference type="Proteomes" id="UP000199051">
    <property type="component" value="Unassembled WGS sequence"/>
</dbReference>
<feature type="region of interest" description="Disordered" evidence="1">
    <location>
        <begin position="346"/>
        <end position="393"/>
    </location>
</feature>
<dbReference type="InterPro" id="IPR024516">
    <property type="entry name" value="Mce_C"/>
</dbReference>
<proteinExistence type="predicted"/>
<evidence type="ECO:0000259" key="3">
    <source>
        <dbReference type="Pfam" id="PF11887"/>
    </source>
</evidence>
<dbReference type="RefSeq" id="WP_092777628.1">
    <property type="nucleotide sequence ID" value="NZ_FOGI01000005.1"/>
</dbReference>
<feature type="compositionally biased region" description="Pro residues" evidence="1">
    <location>
        <begin position="350"/>
        <end position="359"/>
    </location>
</feature>
<dbReference type="NCBIfam" id="TIGR00996">
    <property type="entry name" value="Mtu_fam_mce"/>
    <property type="match status" value="1"/>
</dbReference>
<feature type="domain" description="Mammalian cell entry C-terminal" evidence="3">
    <location>
        <begin position="119"/>
        <end position="340"/>
    </location>
</feature>
<reference evidence="5" key="1">
    <citation type="submission" date="2016-10" db="EMBL/GenBank/DDBJ databases">
        <authorList>
            <person name="Varghese N."/>
            <person name="Submissions S."/>
        </authorList>
    </citation>
    <scope>NUCLEOTIDE SEQUENCE [LARGE SCALE GENOMIC DNA]</scope>
    <source>
        <strain evidence="5">DSM 44260</strain>
    </source>
</reference>
<evidence type="ECO:0000259" key="2">
    <source>
        <dbReference type="Pfam" id="PF02470"/>
    </source>
</evidence>
<organism evidence="4 5">
    <name type="scientific">Actinokineospora terrae</name>
    <dbReference type="NCBI Taxonomy" id="155974"/>
    <lineage>
        <taxon>Bacteria</taxon>
        <taxon>Bacillati</taxon>
        <taxon>Actinomycetota</taxon>
        <taxon>Actinomycetes</taxon>
        <taxon>Pseudonocardiales</taxon>
        <taxon>Pseudonocardiaceae</taxon>
        <taxon>Actinokineospora</taxon>
    </lineage>
</organism>
<feature type="domain" description="Mce/MlaD" evidence="2">
    <location>
        <begin position="39"/>
        <end position="112"/>
    </location>
</feature>
<dbReference type="AlphaFoldDB" id="A0A1H9RWK7"/>
<gene>
    <name evidence="4" type="ORF">SAMN04487818_105133</name>
</gene>
<evidence type="ECO:0000313" key="5">
    <source>
        <dbReference type="Proteomes" id="UP000199051"/>
    </source>
</evidence>
<evidence type="ECO:0000256" key="1">
    <source>
        <dbReference type="SAM" id="MobiDB-lite"/>
    </source>
</evidence>
<dbReference type="STRING" id="155974.SAMN04487818_105133"/>
<dbReference type="GO" id="GO:0051701">
    <property type="term" value="P:biological process involved in interaction with host"/>
    <property type="evidence" value="ECO:0007669"/>
    <property type="project" value="TreeGrafter"/>
</dbReference>
<dbReference type="EMBL" id="FOGI01000005">
    <property type="protein sequence ID" value="SER77024.1"/>
    <property type="molecule type" value="Genomic_DNA"/>
</dbReference>
<name>A0A1H9RWK7_9PSEU</name>
<protein>
    <submittedName>
        <fullName evidence="4">Virulence factor Mce family protein</fullName>
    </submittedName>
</protein>
<dbReference type="Pfam" id="PF02470">
    <property type="entry name" value="MlaD"/>
    <property type="match status" value="1"/>
</dbReference>
<dbReference type="InterPro" id="IPR005693">
    <property type="entry name" value="Mce"/>
</dbReference>
<dbReference type="PANTHER" id="PTHR33371:SF19">
    <property type="entry name" value="MCE-FAMILY PROTEIN MCE4A"/>
    <property type="match status" value="1"/>
</dbReference>
<accession>A0A1H9RWK7</accession>